<feature type="domain" description="Histidine kinase" evidence="8">
    <location>
        <begin position="596"/>
        <end position="681"/>
    </location>
</feature>
<organism evidence="9 10">
    <name type="scientific">Flagellimonas spongiicola</name>
    <dbReference type="NCBI Taxonomy" id="2942208"/>
    <lineage>
        <taxon>Bacteria</taxon>
        <taxon>Pseudomonadati</taxon>
        <taxon>Bacteroidota</taxon>
        <taxon>Flavobacteriia</taxon>
        <taxon>Flavobacteriales</taxon>
        <taxon>Flavobacteriaceae</taxon>
        <taxon>Flagellimonas</taxon>
    </lineage>
</organism>
<dbReference type="SUPFAM" id="SSF48452">
    <property type="entry name" value="TPR-like"/>
    <property type="match status" value="1"/>
</dbReference>
<dbReference type="SUPFAM" id="SSF55874">
    <property type="entry name" value="ATPase domain of HSP90 chaperone/DNA topoisomerase II/histidine kinase"/>
    <property type="match status" value="1"/>
</dbReference>
<evidence type="ECO:0000259" key="8">
    <source>
        <dbReference type="PROSITE" id="PS50109"/>
    </source>
</evidence>
<keyword evidence="4 9" id="KW-0418">Kinase</keyword>
<dbReference type="PRINTS" id="PR00344">
    <property type="entry name" value="BCTRLSENSOR"/>
</dbReference>
<dbReference type="EC" id="2.7.13.3" evidence="2"/>
<feature type="chain" id="PRO_5047017995" description="histidine kinase" evidence="7">
    <location>
        <begin position="21"/>
        <end position="697"/>
    </location>
</feature>
<dbReference type="Pfam" id="PF02518">
    <property type="entry name" value="HATPase_c"/>
    <property type="match status" value="1"/>
</dbReference>
<evidence type="ECO:0000256" key="3">
    <source>
        <dbReference type="ARBA" id="ARBA00022679"/>
    </source>
</evidence>
<dbReference type="InterPro" id="IPR005467">
    <property type="entry name" value="His_kinase_dom"/>
</dbReference>
<keyword evidence="10" id="KW-1185">Reference proteome</keyword>
<dbReference type="InterPro" id="IPR004358">
    <property type="entry name" value="Sig_transdc_His_kin-like_C"/>
</dbReference>
<evidence type="ECO:0000256" key="1">
    <source>
        <dbReference type="ARBA" id="ARBA00000085"/>
    </source>
</evidence>
<evidence type="ECO:0000256" key="4">
    <source>
        <dbReference type="ARBA" id="ARBA00022777"/>
    </source>
</evidence>
<evidence type="ECO:0000256" key="6">
    <source>
        <dbReference type="SAM" id="Phobius"/>
    </source>
</evidence>
<dbReference type="InterPro" id="IPR050482">
    <property type="entry name" value="Sensor_HK_TwoCompSys"/>
</dbReference>
<keyword evidence="5" id="KW-0902">Two-component regulatory system</keyword>
<dbReference type="PROSITE" id="PS50109">
    <property type="entry name" value="HIS_KIN"/>
    <property type="match status" value="1"/>
</dbReference>
<feature type="transmembrane region" description="Helical" evidence="6">
    <location>
        <begin position="424"/>
        <end position="444"/>
    </location>
</feature>
<accession>A0ABT0PP07</accession>
<evidence type="ECO:0000256" key="2">
    <source>
        <dbReference type="ARBA" id="ARBA00012438"/>
    </source>
</evidence>
<comment type="caution">
    <text evidence="9">The sequence shown here is derived from an EMBL/GenBank/DDBJ whole genome shotgun (WGS) entry which is preliminary data.</text>
</comment>
<dbReference type="EMBL" id="JAMFMA010000001">
    <property type="protein sequence ID" value="MCL6273125.1"/>
    <property type="molecule type" value="Genomic_DNA"/>
</dbReference>
<feature type="signal peptide" evidence="7">
    <location>
        <begin position="1"/>
        <end position="20"/>
    </location>
</feature>
<dbReference type="PANTHER" id="PTHR24421">
    <property type="entry name" value="NITRATE/NITRITE SENSOR PROTEIN NARX-RELATED"/>
    <property type="match status" value="1"/>
</dbReference>
<keyword evidence="6" id="KW-0472">Membrane</keyword>
<evidence type="ECO:0000313" key="10">
    <source>
        <dbReference type="Proteomes" id="UP001203607"/>
    </source>
</evidence>
<keyword evidence="3" id="KW-0808">Transferase</keyword>
<keyword evidence="7" id="KW-0732">Signal</keyword>
<evidence type="ECO:0000256" key="5">
    <source>
        <dbReference type="ARBA" id="ARBA00023012"/>
    </source>
</evidence>
<reference evidence="9 10" key="1">
    <citation type="submission" date="2022-05" db="EMBL/GenBank/DDBJ databases">
        <authorList>
            <person name="Park J.-S."/>
        </authorList>
    </citation>
    <scope>NUCLEOTIDE SEQUENCE [LARGE SCALE GENOMIC DNA]</scope>
    <source>
        <strain evidence="9 10">2012CJ35-5</strain>
    </source>
</reference>
<dbReference type="PROSITE" id="PS51257">
    <property type="entry name" value="PROKAR_LIPOPROTEIN"/>
    <property type="match status" value="1"/>
</dbReference>
<sequence length="697" mass="79686">MKYSYFIFLFVLLMACGDSTGTSNPESNSHAENINVLIDASRDSAHLSFKQRTHFLEEAKTQTLQIRNDTTKLDHLSRISLAYKRLDDSLGFRNMNAEVLQLAIKSKLYKAEGESYWDMAAFQRSYGVMDSAYYYYQKAYKSFSSLPSDSTALSLKARILYSMGSVENFFIDYLGAEQSVTEALRTFIELKDQRRIYNCNNLLGMITSDMGNYESALEYYSKAGETIRKLNIKDKSDLYRQNENNIAHVLLDTSRFYDAEIAYRQLIAEHNLNETDLELYPMALVSLAYSIFKGKNDTNEPKELLNKALISFEESEVFNDDYARGKQYYAEVLAAEGDTINARLQAKEGLDIAIAANNNFHHLELLRLLTHIDTENAVAYSDAFYDLSEVIKEEERTTRDKFARIRLETDQVIARNETLTRDKFIWTMVALALLFAGVAIYIILAQRVSNNRLKFQQKQQKANNEIYNLMLSQQGKFEEGKKTEKKRVSEELHDSVLSEMLSIRLFLSGLNADKSEEAEELRAKNLTRLQEVEDLIRTISHEMNNSSYEKFYNFIVSLKELVDTTEKSSGVKCSFNYEDDVEWDALEGDIKINSYRIVQESLKNSVKHAQCKHMQVNFSLDKGMLYLTIQDDGVGFVVKKGKGGIGMRNLASRAEKIGGNLQVVSEPGKGTEVLVKIPARYVRPKINLEEQTETVNA</sequence>
<dbReference type="RefSeq" id="WP_249656299.1">
    <property type="nucleotide sequence ID" value="NZ_JAMFMA010000001.1"/>
</dbReference>
<dbReference type="Gene3D" id="1.25.40.10">
    <property type="entry name" value="Tetratricopeptide repeat domain"/>
    <property type="match status" value="1"/>
</dbReference>
<protein>
    <recommendedName>
        <fullName evidence="2">histidine kinase</fullName>
        <ecNumber evidence="2">2.7.13.3</ecNumber>
    </recommendedName>
</protein>
<evidence type="ECO:0000256" key="7">
    <source>
        <dbReference type="SAM" id="SignalP"/>
    </source>
</evidence>
<keyword evidence="6" id="KW-0812">Transmembrane</keyword>
<name>A0ABT0PP07_9FLAO</name>
<comment type="catalytic activity">
    <reaction evidence="1">
        <text>ATP + protein L-histidine = ADP + protein N-phospho-L-histidine.</text>
        <dbReference type="EC" id="2.7.13.3"/>
    </reaction>
</comment>
<dbReference type="InterPro" id="IPR011990">
    <property type="entry name" value="TPR-like_helical_dom_sf"/>
</dbReference>
<dbReference type="CDD" id="cd16917">
    <property type="entry name" value="HATPase_UhpB-NarQ-NarX-like"/>
    <property type="match status" value="1"/>
</dbReference>
<dbReference type="Gene3D" id="3.30.565.10">
    <property type="entry name" value="Histidine kinase-like ATPase, C-terminal domain"/>
    <property type="match status" value="1"/>
</dbReference>
<dbReference type="InterPro" id="IPR003594">
    <property type="entry name" value="HATPase_dom"/>
</dbReference>
<keyword evidence="6" id="KW-1133">Transmembrane helix</keyword>
<gene>
    <name evidence="9" type="ORF">M3P19_03840</name>
</gene>
<evidence type="ECO:0000313" key="9">
    <source>
        <dbReference type="EMBL" id="MCL6273125.1"/>
    </source>
</evidence>
<proteinExistence type="predicted"/>
<dbReference type="GO" id="GO:0016301">
    <property type="term" value="F:kinase activity"/>
    <property type="evidence" value="ECO:0007669"/>
    <property type="project" value="UniProtKB-KW"/>
</dbReference>
<dbReference type="Proteomes" id="UP001203607">
    <property type="component" value="Unassembled WGS sequence"/>
</dbReference>
<dbReference type="PANTHER" id="PTHR24421:SF10">
    <property type="entry name" value="NITRATE_NITRITE SENSOR PROTEIN NARQ"/>
    <property type="match status" value="1"/>
</dbReference>
<dbReference type="InterPro" id="IPR036890">
    <property type="entry name" value="HATPase_C_sf"/>
</dbReference>